<organism evidence="1 2">
    <name type="scientific">Fodinibius roseus</name>
    <dbReference type="NCBI Taxonomy" id="1194090"/>
    <lineage>
        <taxon>Bacteria</taxon>
        <taxon>Pseudomonadati</taxon>
        <taxon>Balneolota</taxon>
        <taxon>Balneolia</taxon>
        <taxon>Balneolales</taxon>
        <taxon>Balneolaceae</taxon>
        <taxon>Fodinibius</taxon>
    </lineage>
</organism>
<dbReference type="EMBL" id="FQUS01000002">
    <property type="protein sequence ID" value="SHE59023.1"/>
    <property type="molecule type" value="Genomic_DNA"/>
</dbReference>
<evidence type="ECO:0000313" key="2">
    <source>
        <dbReference type="Proteomes" id="UP000184041"/>
    </source>
</evidence>
<dbReference type="STRING" id="1194090.SAMN05443144_102102"/>
<dbReference type="RefSeq" id="WP_073059240.1">
    <property type="nucleotide sequence ID" value="NZ_FQUS01000002.1"/>
</dbReference>
<accession>A0A1M4UQZ1</accession>
<proteinExistence type="predicted"/>
<name>A0A1M4UQZ1_9BACT</name>
<reference evidence="1 2" key="1">
    <citation type="submission" date="2016-11" db="EMBL/GenBank/DDBJ databases">
        <authorList>
            <person name="Jaros S."/>
            <person name="Januszkiewicz K."/>
            <person name="Wedrychowicz H."/>
        </authorList>
    </citation>
    <scope>NUCLEOTIDE SEQUENCE [LARGE SCALE GENOMIC DNA]</scope>
    <source>
        <strain evidence="1 2">DSM 21986</strain>
    </source>
</reference>
<dbReference type="Proteomes" id="UP000184041">
    <property type="component" value="Unassembled WGS sequence"/>
</dbReference>
<dbReference type="AlphaFoldDB" id="A0A1M4UQZ1"/>
<gene>
    <name evidence="1" type="ORF">SAMN05443144_102102</name>
</gene>
<evidence type="ECO:0000313" key="1">
    <source>
        <dbReference type="EMBL" id="SHE59023.1"/>
    </source>
</evidence>
<protein>
    <submittedName>
        <fullName evidence="1">Uncharacterized protein</fullName>
    </submittedName>
</protein>
<sequence>MNNDLSEITPPNDLSKDGMLAWFDIVNTLLAKQKIKDKPIEKINRLARIMAEKKKLIEELELKPEASELTDGEEQTTDYIYLADPREFHKRFIELIPEYETYDQAYQAVELEYHKTFNKTKYTGYDSFRNTCKNFVNN</sequence>
<keyword evidence="2" id="KW-1185">Reference proteome</keyword>